<sequence length="279" mass="30373">MLLLVLASCFNASAQTGGKKTDMVVKANGDVLNGKVTEINDDAIKFIHAGETLVYTIKKSDILKITYASGRVESFSAPAAAPAATPAATSAPGNAPAPMLVTDPSERRNKVAILPFGFIKDGQPQAQEVSDEIQNEAYALLSKHSGVYNILSPRGTNVKLAQAGITRDKMLNYTMADLCQILGVEFVVDGLVTQNRTSQTSTGTTTYNNKGNDDDKKRSGVATSTATSQQNYQTRLDLKIYNDKSDIIYNQNRQAFWNTEDAYKNVLEYLVKRSPLYTK</sequence>
<evidence type="ECO:0000256" key="1">
    <source>
        <dbReference type="SAM" id="MobiDB-lite"/>
    </source>
</evidence>
<dbReference type="AlphaFoldDB" id="A0A1M7CZ55"/>
<proteinExistence type="predicted"/>
<gene>
    <name evidence="2" type="ORF">SAMN05444266_104535</name>
</gene>
<dbReference type="Gene3D" id="3.40.50.10610">
    <property type="entry name" value="ABC-type transport auxiliary lipoprotein component"/>
    <property type="match status" value="1"/>
</dbReference>
<feature type="region of interest" description="Disordered" evidence="1">
    <location>
        <begin position="197"/>
        <end position="228"/>
    </location>
</feature>
<dbReference type="EMBL" id="FRBL01000004">
    <property type="protein sequence ID" value="SHL72480.1"/>
    <property type="molecule type" value="Genomic_DNA"/>
</dbReference>
<reference evidence="2 3" key="1">
    <citation type="submission" date="2016-11" db="EMBL/GenBank/DDBJ databases">
        <authorList>
            <person name="Jaros S."/>
            <person name="Januszkiewicz K."/>
            <person name="Wedrychowicz H."/>
        </authorList>
    </citation>
    <scope>NUCLEOTIDE SEQUENCE [LARGE SCALE GENOMIC DNA]</scope>
    <source>
        <strain evidence="2 3">DSM 27406</strain>
    </source>
</reference>
<organism evidence="2 3">
    <name type="scientific">Chitinophaga jiangningensis</name>
    <dbReference type="NCBI Taxonomy" id="1419482"/>
    <lineage>
        <taxon>Bacteria</taxon>
        <taxon>Pseudomonadati</taxon>
        <taxon>Bacteroidota</taxon>
        <taxon>Chitinophagia</taxon>
        <taxon>Chitinophagales</taxon>
        <taxon>Chitinophagaceae</taxon>
        <taxon>Chitinophaga</taxon>
    </lineage>
</organism>
<protein>
    <submittedName>
        <fullName evidence="2">Uncharacterized protein</fullName>
    </submittedName>
</protein>
<feature type="compositionally biased region" description="Low complexity" evidence="1">
    <location>
        <begin position="197"/>
        <end position="210"/>
    </location>
</feature>
<accession>A0A1M7CZ55</accession>
<name>A0A1M7CZ55_9BACT</name>
<evidence type="ECO:0000313" key="2">
    <source>
        <dbReference type="EMBL" id="SHL72480.1"/>
    </source>
</evidence>
<dbReference type="STRING" id="1419482.SAMN05444266_104535"/>
<keyword evidence="3" id="KW-1185">Reference proteome</keyword>
<evidence type="ECO:0000313" key="3">
    <source>
        <dbReference type="Proteomes" id="UP000184420"/>
    </source>
</evidence>
<dbReference type="Proteomes" id="UP000184420">
    <property type="component" value="Unassembled WGS sequence"/>
</dbReference>